<organism evidence="1 2">
    <name type="scientific">Caerostris extrusa</name>
    <name type="common">Bark spider</name>
    <name type="synonym">Caerostris bankana</name>
    <dbReference type="NCBI Taxonomy" id="172846"/>
    <lineage>
        <taxon>Eukaryota</taxon>
        <taxon>Metazoa</taxon>
        <taxon>Ecdysozoa</taxon>
        <taxon>Arthropoda</taxon>
        <taxon>Chelicerata</taxon>
        <taxon>Arachnida</taxon>
        <taxon>Araneae</taxon>
        <taxon>Araneomorphae</taxon>
        <taxon>Entelegynae</taxon>
        <taxon>Araneoidea</taxon>
        <taxon>Araneidae</taxon>
        <taxon>Caerostris</taxon>
    </lineage>
</organism>
<name>A0AAV4XVL1_CAEEX</name>
<protein>
    <submittedName>
        <fullName evidence="1">Uncharacterized protein</fullName>
    </submittedName>
</protein>
<comment type="caution">
    <text evidence="1">The sequence shown here is derived from an EMBL/GenBank/DDBJ whole genome shotgun (WGS) entry which is preliminary data.</text>
</comment>
<dbReference type="Proteomes" id="UP001054945">
    <property type="component" value="Unassembled WGS sequence"/>
</dbReference>
<gene>
    <name evidence="1" type="ORF">CEXT_468081</name>
</gene>
<evidence type="ECO:0000313" key="2">
    <source>
        <dbReference type="Proteomes" id="UP001054945"/>
    </source>
</evidence>
<evidence type="ECO:0000313" key="1">
    <source>
        <dbReference type="EMBL" id="GIY97909.1"/>
    </source>
</evidence>
<sequence>MFPTREVINPIIRTSTQDWRSFSSCCTTGQNAPRSKQLNKTSLSPLRPFRICDRSPGKNWTASVPTISARSAKKLFRRNQKKRM</sequence>
<accession>A0AAV4XVL1</accession>
<dbReference type="EMBL" id="BPLR01000854">
    <property type="protein sequence ID" value="GIY97909.1"/>
    <property type="molecule type" value="Genomic_DNA"/>
</dbReference>
<proteinExistence type="predicted"/>
<reference evidence="1 2" key="1">
    <citation type="submission" date="2021-06" db="EMBL/GenBank/DDBJ databases">
        <title>Caerostris extrusa draft genome.</title>
        <authorList>
            <person name="Kono N."/>
            <person name="Arakawa K."/>
        </authorList>
    </citation>
    <scope>NUCLEOTIDE SEQUENCE [LARGE SCALE GENOMIC DNA]</scope>
</reference>
<dbReference type="AlphaFoldDB" id="A0AAV4XVL1"/>
<keyword evidence="2" id="KW-1185">Reference proteome</keyword>